<sequence>MKQSMMSAVMIGKFIYKRFSCLNRITQCNFTLESFSSLQQSKFKLLPLHVGDRVQVIASEKGKIAVSSKTGSVTNWYYGCLIDDERECGIFPRESVTEPLELTSSSTESNDLATEITDVLKEWWTCIKETYGKQARMDSQDEILQYMEELMVMRKKILTGNITMEELKEMRLQLVKKIDLGNQWLGLDMVIRDDSGKVIEGDSISVGQAYRAHLAASTRILNDSEPKESTTLNAFSLLIKVLSVYIDCKESFVFYWNSKNGALSSRNCQALFKDLGAKELGSSPSSNKEHRVLLYVRVAYFGLIESSSSTMKKQVEVSSSQLFCRQPYGAAIIELAELAQSFQGPKDYTLHLIRETSHDQLAAKNDLLFGNSVSKTFTDPSVVGHSKLMISAEVLPGYLSSFKKMYPHIFTLNSPMEVPKMSFPDIISADETRNDLYITLLEADFRGGKSSDANIEARVTPVDSRGIIKDVNFMCVEINTSTGLTKKTTYHSLVFYHEDKPKWNEAVKISIPEDSRDIHLRITFHYRKSSEKAKQEKGPFALAFVRILNDARLIEDGRHDLLVYRIDSGKFSERDSTYLDLPSTRQEKEYSQTRYQQNSFSLASKHSMTIYAVTCSTTLTQNQNLLDILKWKSNVNILEERLIEMSGPTVTAIGDELVKFIPNYCDSLFEILLYRSNLDELIFNAFVSFTQLLNEKRFKNFKPVLQNYIENFHSTDAFEKLIPILCKRINTAERNHELTLNALKTIGIIVQLIVRSKNCSDRLRGNSANFENLICNLFNAFVSLMQSDKDSVTTCQNMALKHLPAIIPHLSAPGVFDQEKLNTFIVQLFDNLGKNISSRCKLNFIKDVVNTNYFLNGNNREKLLPKILESVIDELEKIDFYRTRDSYLDRNKVIECVNASADIIFDILEQLFPSTTALGINEERGTEFELYFLISTTLRTVFQTTIKLINEKISTSAFCAVTVALLSKISAQMYKNYIDDLNTRIDKLDFLMETVHLFRDLINKSLFPSSWFYMFCLQNKAILKTMGFIVSTMTEHFHSKAFDAKLWREYILTMVAFSTQKGLQIGSSSISRKRSQLLSSQPDLRRKAASDLRSMWFSLATASKNIYIPSLVGSFLQVALIDDDEVRETIIPIFFDMMECEFVTEPCGDFSKFASEMIVQLDCLVDEDRGGQKFHEDLCRIITAMLPADSKLYIEGGKFVDTLDTLLRHLFEYREVRISGYNIEDGMSRTVELLKYYNEIGQPDLYINYVYKLYDLHLLSNNSVEAAFTLMKHAESLSVLWTEDELRPALLNAQLNRHCATQRKLKEALYIEMADLFNKKDMWEDAIVILKELLFEYDNSYEYAKLPNLLNRLAGLYSKVNTQRRVSCTYYLVGYYGQDFPIYLNGKQFVYRGNECEDLLTFQNRMMSTISGSTLVTTMDDCSKIVNEKGKYLQIFPVQPISENLPDKSVGGLILWYYKNNRVKKFEYCRPESRKDTKWTALVDNETTRSWVIRHVVIVKDALPNILRWSQVVSRPPPTECSPLMQAVSTLEKSNDDLEQMAKAVLSNSQESAVVLGGKIRGVVQAWVQGGTKNYDVGLIFLLQCASNLLIFCFSLLHLKILITFFPQHYFILFQVFFNEEFELTDDEKQLVRRLKHLLKDLVRILEFALYVYGSREDKVAAAFRESLVSSFLEYKNSIEERFGTIVGIFPSQLSPGCSIYPRTSQGSKFDRRTTSLDASSSIASVFRFGGQYASKSGRSTPRKSSAFRADSKSSFDSNNGKRISTSSERSIEATFFVDADSLTPRSTVDFSLSEGKTWSNRQSEASIDFSESRSFICKRTSEQCPPPLPPRTASDVSSHDA</sequence>
<dbReference type="Gene3D" id="1.20.58.740">
    <property type="match status" value="1"/>
</dbReference>
<dbReference type="Pfam" id="PF16172">
    <property type="entry name" value="DOCK_N"/>
    <property type="match status" value="1"/>
</dbReference>
<organism evidence="9 10">
    <name type="scientific">Syphacia muris</name>
    <dbReference type="NCBI Taxonomy" id="451379"/>
    <lineage>
        <taxon>Eukaryota</taxon>
        <taxon>Metazoa</taxon>
        <taxon>Ecdysozoa</taxon>
        <taxon>Nematoda</taxon>
        <taxon>Chromadorea</taxon>
        <taxon>Rhabditida</taxon>
        <taxon>Spirurina</taxon>
        <taxon>Oxyuridomorpha</taxon>
        <taxon>Oxyuroidea</taxon>
        <taxon>Oxyuridae</taxon>
        <taxon>Syphacia</taxon>
    </lineage>
</organism>
<dbReference type="InterPro" id="IPR016024">
    <property type="entry name" value="ARM-type_fold"/>
</dbReference>
<accession>A0A0N5AJX3</accession>
<name>A0A0N5AJX3_9BILA</name>
<dbReference type="Gene3D" id="1.25.40.410">
    <property type="match status" value="1"/>
</dbReference>
<reference evidence="10" key="1">
    <citation type="submission" date="2016-03" db="UniProtKB">
        <authorList>
            <consortium name="WormBaseParasite"/>
        </authorList>
    </citation>
    <scope>IDENTIFICATION</scope>
</reference>
<dbReference type="InterPro" id="IPR035892">
    <property type="entry name" value="C2_domain_sf"/>
</dbReference>
<dbReference type="InterPro" id="IPR027357">
    <property type="entry name" value="DOCKER_dom"/>
</dbReference>
<evidence type="ECO:0000259" key="8">
    <source>
        <dbReference type="PROSITE" id="PS51651"/>
    </source>
</evidence>
<feature type="domain" description="C2 DOCK-type" evidence="7">
    <location>
        <begin position="433"/>
        <end position="615"/>
    </location>
</feature>
<feature type="compositionally biased region" description="Polar residues" evidence="6">
    <location>
        <begin position="1734"/>
        <end position="1744"/>
    </location>
</feature>
<keyword evidence="2" id="KW-0963">Cytoplasm</keyword>
<dbReference type="Proteomes" id="UP000046393">
    <property type="component" value="Unplaced"/>
</dbReference>
<feature type="compositionally biased region" description="Polar residues" evidence="6">
    <location>
        <begin position="1753"/>
        <end position="1764"/>
    </location>
</feature>
<dbReference type="InterPro" id="IPR026791">
    <property type="entry name" value="DOCK"/>
</dbReference>
<dbReference type="GO" id="GO:0005737">
    <property type="term" value="C:cytoplasm"/>
    <property type="evidence" value="ECO:0007669"/>
    <property type="project" value="UniProtKB-SubCell"/>
</dbReference>
<evidence type="ECO:0000256" key="3">
    <source>
        <dbReference type="ARBA" id="ARBA00022553"/>
    </source>
</evidence>
<dbReference type="STRING" id="451379.A0A0N5AJX3"/>
<comment type="similarity">
    <text evidence="5">Belongs to the DOCK family.</text>
</comment>
<dbReference type="GO" id="GO:0007264">
    <property type="term" value="P:small GTPase-mediated signal transduction"/>
    <property type="evidence" value="ECO:0007669"/>
    <property type="project" value="InterPro"/>
</dbReference>
<dbReference type="PANTHER" id="PTHR45653:SF10">
    <property type="entry name" value="MYOBLAST CITY, ISOFORM B"/>
    <property type="match status" value="1"/>
</dbReference>
<dbReference type="InterPro" id="IPR046769">
    <property type="entry name" value="DOCKER_Lobe_A"/>
</dbReference>
<dbReference type="PROSITE" id="PS51651">
    <property type="entry name" value="DOCKER"/>
    <property type="match status" value="1"/>
</dbReference>
<comment type="subcellular location">
    <subcellularLocation>
        <location evidence="1">Cytoplasm</location>
    </subcellularLocation>
</comment>
<dbReference type="PROSITE" id="PS51650">
    <property type="entry name" value="C2_DOCK"/>
    <property type="match status" value="1"/>
</dbReference>
<keyword evidence="4" id="KW-0344">Guanine-nucleotide releasing factor</keyword>
<proteinExistence type="inferred from homology"/>
<dbReference type="InterPro" id="IPR043161">
    <property type="entry name" value="DOCK_C_lobe_A"/>
</dbReference>
<feature type="region of interest" description="Disordered" evidence="6">
    <location>
        <begin position="1734"/>
        <end position="1764"/>
    </location>
</feature>
<dbReference type="Gene3D" id="2.60.40.150">
    <property type="entry name" value="C2 domain"/>
    <property type="match status" value="1"/>
</dbReference>
<evidence type="ECO:0000256" key="2">
    <source>
        <dbReference type="ARBA" id="ARBA00022490"/>
    </source>
</evidence>
<dbReference type="GO" id="GO:0005886">
    <property type="term" value="C:plasma membrane"/>
    <property type="evidence" value="ECO:0007669"/>
    <property type="project" value="TreeGrafter"/>
</dbReference>
<evidence type="ECO:0000313" key="10">
    <source>
        <dbReference type="WBParaSite" id="SMUV_0000477201-mRNA-1"/>
    </source>
</evidence>
<evidence type="ECO:0000259" key="7">
    <source>
        <dbReference type="PROSITE" id="PS51650"/>
    </source>
</evidence>
<dbReference type="WBParaSite" id="SMUV_0000477201-mRNA-1">
    <property type="protein sequence ID" value="SMUV_0000477201-mRNA-1"/>
    <property type="gene ID" value="SMUV_0000477201"/>
</dbReference>
<dbReference type="CDD" id="cd11684">
    <property type="entry name" value="DHR2_DOCK"/>
    <property type="match status" value="1"/>
</dbReference>
<dbReference type="Pfam" id="PF23554">
    <property type="entry name" value="TPR_DOCK"/>
    <property type="match status" value="1"/>
</dbReference>
<dbReference type="Pfam" id="PF14429">
    <property type="entry name" value="DOCK-C2"/>
    <property type="match status" value="1"/>
</dbReference>
<dbReference type="InterPro" id="IPR027007">
    <property type="entry name" value="C2_DOCK-type_domain"/>
</dbReference>
<dbReference type="GO" id="GO:0016477">
    <property type="term" value="P:cell migration"/>
    <property type="evidence" value="ECO:0007669"/>
    <property type="project" value="TreeGrafter"/>
</dbReference>
<evidence type="ECO:0000256" key="6">
    <source>
        <dbReference type="SAM" id="MobiDB-lite"/>
    </source>
</evidence>
<protein>
    <submittedName>
        <fullName evidence="10">Dedicator of cytokinesis protein 1</fullName>
    </submittedName>
</protein>
<keyword evidence="3" id="KW-0597">Phosphoprotein</keyword>
<evidence type="ECO:0000256" key="4">
    <source>
        <dbReference type="ARBA" id="ARBA00022658"/>
    </source>
</evidence>
<dbReference type="GO" id="GO:0031267">
    <property type="term" value="F:small GTPase binding"/>
    <property type="evidence" value="ECO:0007669"/>
    <property type="project" value="TreeGrafter"/>
</dbReference>
<dbReference type="InterPro" id="IPR042455">
    <property type="entry name" value="DOCK_N_sub1"/>
</dbReference>
<feature type="region of interest" description="Disordered" evidence="6">
    <location>
        <begin position="1821"/>
        <end position="1842"/>
    </location>
</feature>
<keyword evidence="9" id="KW-1185">Reference proteome</keyword>
<dbReference type="GO" id="GO:0007520">
    <property type="term" value="P:myoblast fusion"/>
    <property type="evidence" value="ECO:0007669"/>
    <property type="project" value="TreeGrafter"/>
</dbReference>
<dbReference type="InterPro" id="IPR056372">
    <property type="entry name" value="TPR_DOCK"/>
</dbReference>
<dbReference type="SUPFAM" id="SSF48371">
    <property type="entry name" value="ARM repeat"/>
    <property type="match status" value="1"/>
</dbReference>
<dbReference type="InterPro" id="IPR032376">
    <property type="entry name" value="DOCK_N"/>
</dbReference>
<evidence type="ECO:0000256" key="5">
    <source>
        <dbReference type="PROSITE-ProRule" id="PRU00983"/>
    </source>
</evidence>
<evidence type="ECO:0000313" key="9">
    <source>
        <dbReference type="Proteomes" id="UP000046393"/>
    </source>
</evidence>
<dbReference type="Pfam" id="PF06920">
    <property type="entry name" value="DHR-2_Lobe_A"/>
    <property type="match status" value="1"/>
</dbReference>
<feature type="domain" description="DOCKER" evidence="8">
    <location>
        <begin position="1237"/>
        <end position="1688"/>
    </location>
</feature>
<dbReference type="PANTHER" id="PTHR45653">
    <property type="entry name" value="DEDICATOR OF CYTOKINESIS"/>
    <property type="match status" value="1"/>
</dbReference>
<dbReference type="InterPro" id="IPR043162">
    <property type="entry name" value="DOCK_C_lobe_C"/>
</dbReference>
<dbReference type="GO" id="GO:0005085">
    <property type="term" value="F:guanyl-nucleotide exchange factor activity"/>
    <property type="evidence" value="ECO:0007669"/>
    <property type="project" value="UniProtKB-KW"/>
</dbReference>
<dbReference type="Gene3D" id="1.20.1270.350">
    <property type="entry name" value="Dedicator of cytokinesis N-terminal subdomain"/>
    <property type="match status" value="1"/>
</dbReference>
<evidence type="ECO:0000256" key="1">
    <source>
        <dbReference type="ARBA" id="ARBA00004496"/>
    </source>
</evidence>